<dbReference type="CDD" id="cd00112">
    <property type="entry name" value="LDLa"/>
    <property type="match status" value="12"/>
</dbReference>
<dbReference type="PRINTS" id="PR00261">
    <property type="entry name" value="LDLRECEPTOR"/>
</dbReference>
<keyword evidence="11" id="KW-0325">Glycoprotein</keyword>
<dbReference type="SMART" id="SM00181">
    <property type="entry name" value="EGF"/>
    <property type="match status" value="10"/>
</dbReference>
<dbReference type="PROSITE" id="PS00010">
    <property type="entry name" value="ASX_HYDROXYL"/>
    <property type="match status" value="2"/>
</dbReference>
<feature type="disulfide bond" evidence="13">
    <location>
        <begin position="112"/>
        <end position="127"/>
    </location>
</feature>
<dbReference type="PROSITE" id="PS01209">
    <property type="entry name" value="LDLRA_1"/>
    <property type="match status" value="8"/>
</dbReference>
<dbReference type="GO" id="GO:0042562">
    <property type="term" value="F:hormone binding"/>
    <property type="evidence" value="ECO:0007669"/>
    <property type="project" value="TreeGrafter"/>
</dbReference>
<evidence type="ECO:0000256" key="11">
    <source>
        <dbReference type="ARBA" id="ARBA00023180"/>
    </source>
</evidence>
<evidence type="ECO:0000256" key="16">
    <source>
        <dbReference type="SAM" id="Phobius"/>
    </source>
</evidence>
<feature type="disulfide bond" evidence="13">
    <location>
        <begin position="1270"/>
        <end position="1285"/>
    </location>
</feature>
<evidence type="ECO:0000256" key="3">
    <source>
        <dbReference type="ARBA" id="ARBA00022583"/>
    </source>
</evidence>
<feature type="disulfide bond" evidence="13">
    <location>
        <begin position="1049"/>
        <end position="1064"/>
    </location>
</feature>
<dbReference type="InterPro" id="IPR000742">
    <property type="entry name" value="EGF"/>
</dbReference>
<feature type="disulfide bond" evidence="13">
    <location>
        <begin position="1128"/>
        <end position="1146"/>
    </location>
</feature>
<dbReference type="PANTHER" id="PTHR22722">
    <property type="entry name" value="LOW-DENSITY LIPOPROTEIN RECEPTOR-RELATED PROTEIN 2-RELATED"/>
    <property type="match status" value="1"/>
</dbReference>
<feature type="transmembrane region" description="Helical" evidence="16">
    <location>
        <begin position="21"/>
        <end position="42"/>
    </location>
</feature>
<dbReference type="Gene3D" id="2.120.10.30">
    <property type="entry name" value="TolB, C-terminal domain"/>
    <property type="match status" value="3"/>
</dbReference>
<evidence type="ECO:0000256" key="7">
    <source>
        <dbReference type="ARBA" id="ARBA00022989"/>
    </source>
</evidence>
<evidence type="ECO:0000256" key="4">
    <source>
        <dbReference type="ARBA" id="ARBA00022692"/>
    </source>
</evidence>
<evidence type="ECO:0000256" key="5">
    <source>
        <dbReference type="ARBA" id="ARBA00022729"/>
    </source>
</evidence>
<dbReference type="InterPro" id="IPR011042">
    <property type="entry name" value="6-blade_b-propeller_TolB-like"/>
</dbReference>
<feature type="transmembrane region" description="Helical" evidence="16">
    <location>
        <begin position="1764"/>
        <end position="1787"/>
    </location>
</feature>
<dbReference type="Pfam" id="PF00057">
    <property type="entry name" value="Ldl_recept_a"/>
    <property type="match status" value="9"/>
</dbReference>
<dbReference type="InterPro" id="IPR000033">
    <property type="entry name" value="LDLR_classB_rpt"/>
</dbReference>
<dbReference type="Pfam" id="PF00058">
    <property type="entry name" value="Ldl_recept_b"/>
    <property type="match status" value="2"/>
</dbReference>
<feature type="repeat" description="LDL-receptor class B" evidence="14">
    <location>
        <begin position="404"/>
        <end position="448"/>
    </location>
</feature>
<feature type="disulfide bond" evidence="13">
    <location>
        <begin position="51"/>
        <end position="63"/>
    </location>
</feature>
<keyword evidence="5" id="KW-0732">Signal</keyword>
<evidence type="ECO:0000259" key="17">
    <source>
        <dbReference type="PROSITE" id="PS50026"/>
    </source>
</evidence>
<evidence type="ECO:0000256" key="2">
    <source>
        <dbReference type="ARBA" id="ARBA00022536"/>
    </source>
</evidence>
<dbReference type="InterPro" id="IPR002172">
    <property type="entry name" value="LDrepeatLR_classA_rpt"/>
</dbReference>
<dbReference type="PROSITE" id="PS50068">
    <property type="entry name" value="LDLRA_2"/>
    <property type="match status" value="13"/>
</dbReference>
<reference evidence="18" key="2">
    <citation type="journal article" date="2015" name="Gigascience">
        <title>Reconstructing a comprehensive transcriptome assembly of a white-pupal translocated strain of the pest fruit fly Bactrocera cucurbitae.</title>
        <authorList>
            <person name="Sim S.B."/>
            <person name="Calla B."/>
            <person name="Hall B."/>
            <person name="DeRego T."/>
            <person name="Geib S.M."/>
        </authorList>
    </citation>
    <scope>NUCLEOTIDE SEQUENCE</scope>
</reference>
<dbReference type="GO" id="GO:0016324">
    <property type="term" value="C:apical plasma membrane"/>
    <property type="evidence" value="ECO:0007669"/>
    <property type="project" value="TreeGrafter"/>
</dbReference>
<keyword evidence="4 16" id="KW-0812">Transmembrane</keyword>
<feature type="repeat" description="LDL-receptor class B" evidence="14">
    <location>
        <begin position="492"/>
        <end position="535"/>
    </location>
</feature>
<feature type="disulfide bond" evidence="13">
    <location>
        <begin position="990"/>
        <end position="1008"/>
    </location>
</feature>
<dbReference type="FunFam" id="2.10.25.10:FF:000119">
    <property type="entry name" value="vitamin K-dependent protein S"/>
    <property type="match status" value="1"/>
</dbReference>
<feature type="disulfide bond" evidence="13">
    <location>
        <begin position="1080"/>
        <end position="1098"/>
    </location>
</feature>
<feature type="compositionally biased region" description="Basic and acidic residues" evidence="15">
    <location>
        <begin position="1917"/>
        <end position="1929"/>
    </location>
</feature>
<feature type="disulfide bond" evidence="13">
    <location>
        <begin position="1092"/>
        <end position="1107"/>
    </location>
</feature>
<evidence type="ECO:0000256" key="14">
    <source>
        <dbReference type="PROSITE-ProRule" id="PRU00461"/>
    </source>
</evidence>
<dbReference type="Pfam" id="PF12662">
    <property type="entry name" value="cEGF"/>
    <property type="match status" value="1"/>
</dbReference>
<dbReference type="InterPro" id="IPR049883">
    <property type="entry name" value="NOTCH1_EGF-like"/>
</dbReference>
<keyword evidence="2 12" id="KW-0245">EGF-like domain</keyword>
<evidence type="ECO:0000256" key="1">
    <source>
        <dbReference type="ARBA" id="ARBA00004479"/>
    </source>
</evidence>
<feature type="disulfide bond" evidence="13">
    <location>
        <begin position="70"/>
        <end position="85"/>
    </location>
</feature>
<dbReference type="PROSITE" id="PS01186">
    <property type="entry name" value="EGF_2"/>
    <property type="match status" value="1"/>
</dbReference>
<feature type="disulfide bond" evidence="13">
    <location>
        <begin position="1307"/>
        <end position="1319"/>
    </location>
</feature>
<keyword evidence="7 16" id="KW-1133">Transmembrane helix</keyword>
<dbReference type="SMART" id="SM00135">
    <property type="entry name" value="LY"/>
    <property type="match status" value="9"/>
</dbReference>
<feature type="disulfide bond" evidence="13">
    <location>
        <begin position="1180"/>
        <end position="1195"/>
    </location>
</feature>
<dbReference type="SUPFAM" id="SSF57424">
    <property type="entry name" value="LDL receptor-like module"/>
    <property type="match status" value="13"/>
</dbReference>
<dbReference type="Gene3D" id="2.10.25.10">
    <property type="entry name" value="Laminin"/>
    <property type="match status" value="4"/>
</dbReference>
<dbReference type="InterPro" id="IPR001881">
    <property type="entry name" value="EGF-like_Ca-bd_dom"/>
</dbReference>
<proteinExistence type="predicted"/>
<evidence type="ECO:0000256" key="12">
    <source>
        <dbReference type="PROSITE-ProRule" id="PRU00076"/>
    </source>
</evidence>
<keyword evidence="3" id="KW-0254">Endocytosis</keyword>
<evidence type="ECO:0000256" key="15">
    <source>
        <dbReference type="SAM" id="MobiDB-lite"/>
    </source>
</evidence>
<dbReference type="PROSITE" id="PS51120">
    <property type="entry name" value="LDLRB"/>
    <property type="match status" value="3"/>
</dbReference>
<dbReference type="EMBL" id="GBXI01005221">
    <property type="protein sequence ID" value="JAD09071.1"/>
    <property type="molecule type" value="Transcribed_RNA"/>
</dbReference>
<dbReference type="FunFam" id="4.10.400.10:FF:000065">
    <property type="entry name" value="Transmembrane protease serine 7"/>
    <property type="match status" value="3"/>
</dbReference>
<feature type="disulfide bond" evidence="13">
    <location>
        <begin position="1121"/>
        <end position="1133"/>
    </location>
</feature>
<evidence type="ECO:0000313" key="18">
    <source>
        <dbReference type="EMBL" id="JAD09071.1"/>
    </source>
</evidence>
<comment type="subcellular location">
    <subcellularLocation>
        <location evidence="1">Membrane</location>
        <topology evidence="1">Single-pass type I membrane protein</topology>
    </subcellularLocation>
</comment>
<dbReference type="SUPFAM" id="SSF57196">
    <property type="entry name" value="EGF/Laminin"/>
    <property type="match status" value="4"/>
</dbReference>
<keyword evidence="6" id="KW-0677">Repeat</keyword>
<keyword evidence="10 18" id="KW-0675">Receptor</keyword>
<name>A0A0A1XDQ5_ZEUCU</name>
<keyword evidence="9 13" id="KW-1015">Disulfide bond</keyword>
<dbReference type="CDD" id="cd00054">
    <property type="entry name" value="EGF_CA"/>
    <property type="match status" value="2"/>
</dbReference>
<feature type="domain" description="EGF-like" evidence="17">
    <location>
        <begin position="320"/>
        <end position="360"/>
    </location>
</feature>
<dbReference type="Gene3D" id="4.10.400.10">
    <property type="entry name" value="Low-density Lipoprotein Receptor"/>
    <property type="match status" value="13"/>
</dbReference>
<dbReference type="InterPro" id="IPR051221">
    <property type="entry name" value="LDLR-related"/>
</dbReference>
<feature type="disulfide bond" evidence="13">
    <location>
        <begin position="1168"/>
        <end position="1186"/>
    </location>
</feature>
<gene>
    <name evidence="18" type="primary">yl_1</name>
    <name evidence="18" type="ORF">g.46999</name>
</gene>
<accession>A0A0A1XDQ5</accession>
<dbReference type="SMART" id="SM00179">
    <property type="entry name" value="EGF_CA"/>
    <property type="match status" value="3"/>
</dbReference>
<feature type="disulfide bond" evidence="13">
    <location>
        <begin position="1314"/>
        <end position="1332"/>
    </location>
</feature>
<dbReference type="InterPro" id="IPR018097">
    <property type="entry name" value="EGF_Ca-bd_CS"/>
</dbReference>
<feature type="domain" description="EGF-like" evidence="17">
    <location>
        <begin position="278"/>
        <end position="315"/>
    </location>
</feature>
<feature type="disulfide bond" evidence="13">
    <location>
        <begin position="1161"/>
        <end position="1173"/>
    </location>
</feature>
<dbReference type="FunFam" id="2.120.10.30:FF:000241">
    <property type="entry name" value="Low-density lipoprotein receptor-related protein 6"/>
    <property type="match status" value="1"/>
</dbReference>
<evidence type="ECO:0000256" key="10">
    <source>
        <dbReference type="ARBA" id="ARBA00023170"/>
    </source>
</evidence>
<organism evidence="18">
    <name type="scientific">Zeugodacus cucurbitae</name>
    <name type="common">Melon fruit fly</name>
    <name type="synonym">Bactrocera cucurbitae</name>
    <dbReference type="NCBI Taxonomy" id="28588"/>
    <lineage>
        <taxon>Eukaryota</taxon>
        <taxon>Metazoa</taxon>
        <taxon>Ecdysozoa</taxon>
        <taxon>Arthropoda</taxon>
        <taxon>Hexapoda</taxon>
        <taxon>Insecta</taxon>
        <taxon>Pterygota</taxon>
        <taxon>Neoptera</taxon>
        <taxon>Endopterygota</taxon>
        <taxon>Diptera</taxon>
        <taxon>Brachycera</taxon>
        <taxon>Muscomorpha</taxon>
        <taxon>Tephritoidea</taxon>
        <taxon>Tephritidae</taxon>
        <taxon>Zeugodacus</taxon>
        <taxon>Zeugodacus</taxon>
    </lineage>
</organism>
<feature type="repeat" description="LDL-receptor class B" evidence="14">
    <location>
        <begin position="536"/>
        <end position="578"/>
    </location>
</feature>
<feature type="region of interest" description="Disordered" evidence="15">
    <location>
        <begin position="1814"/>
        <end position="1838"/>
    </location>
</feature>
<dbReference type="SUPFAM" id="SSF63825">
    <property type="entry name" value="YWTD domain"/>
    <property type="match status" value="3"/>
</dbReference>
<comment type="caution">
    <text evidence="12">Lacks conserved residue(s) required for the propagation of feature annotation.</text>
</comment>
<dbReference type="PROSITE" id="PS50026">
    <property type="entry name" value="EGF_3"/>
    <property type="match status" value="2"/>
</dbReference>
<feature type="compositionally biased region" description="Polar residues" evidence="15">
    <location>
        <begin position="1825"/>
        <end position="1837"/>
    </location>
</feature>
<evidence type="ECO:0000256" key="13">
    <source>
        <dbReference type="PROSITE-ProRule" id="PRU00124"/>
    </source>
</evidence>
<sequence length="1929" mass="214483">MAKAFHLPLQNVRKKLQPASVATPNCAVIVVVVILILMPPFFSRVLAFQLCDSDHFECRDGSCILLEKMCDGRHDCPDNSDEMNCEKKMCRKPDWFQCAKPNGPCLSSELICNGIENCPGGEDELDCVSTSSMWSSGGGKSKSVDIGTGGWFTKRNCSAYEYTCRSDKTCIPLDFMCDGKSDCHDRSDEEDGCERAKKSCQGFFCDNKKCLESKKWICDGVDDCGDGSDERKCGLNCTLEHGKFLCRDNSSCLTIDAACNGKTDCADGSDESSLCSSTSNNCSMKACPPAAICKMLPEQGAQCICPKGYRMSMLENACRDIDECLEIYGLCSQGCQNTRGSYRCTCDVGYVLKSDNHTCEAYGGDPLLLYTTQMAVMGVHLRDKLVYAVAKNLTKVIGVSFDGQSIYWTNIQNEAESIVKANADGTNQEILLTAGLDAPEDLAVDWLTDNIYFSDNTMRHIAVCTNDGLYCTALITVDVHQPRGIALWPQRGQMFWTDWGLKPMIARASMDGSNSLPLVTENIHWPNGIALDMHNNRIYWVDAKLATMESTRSDGTDRRRILDGIMKHPYGLSVFEDNIYWSDWGTKSVHKCNKFTGKAHQVVTKDRTIYAVHIYHTAKQPKTDHACMRLRCSHLCLLAENESATCACPDDMQLGADRLRCVKIHRKQRLFIGVMNSLIEMEHTKFGRHTILQTHQLPLYISEMAYNNIDEKIIIADNVHHTIYQFDLLTNNISVLTRENIGNITSIGFDPLSHNVYWTDAERHVVEVYSLQTQQRAMVSFFAGLQVPIALAVIPEEGVMFVALRTRRYVHIDQLPLDGRGPHTHAFEEELGDDDFRFTTDFETKRLYWSDSELGRISYTNYRNLHDITFRTLLKRPYSLALVEDDLFWTELRSSAIYWTPKNNMGTLKRIEIQVTQPAYTHILPARIPLLASQPLSMQDHPCQHGNGGCSHVCVTVTKSVSACLCPAGLVFRDMTNTSCIEALDCEFRCHSGECLTQSRRCNGRKDCPDGSDELGCDAGSTKYRKVVCSIGDFACHDGTQCINMQNRCDDKKNCRDGSDEMHCEKFDKDKRCHEHQHACDNGNCVDQSVMCDGIDDCGDRSDELNCKSNPSQTTGDLPVCPANMFQCNSGTCIAQSWECDGKLDCTDASDEHEKCGIKECPADMHKCMLGQCIDRRLVCDGHNDCGDYSDELNCDFVTGKQRNLTCGTPKHPMYQCPSDKSICLELSSRCNGTTECPRGEDEEKCGVVCSMYEFQCKSNNECIRLEFRCDRDKDCADGSDEMNCEHYKNTTTGVGSMMSKLNERPCGPNMFDCRDGECVEMSRVCNDFEDCDSGADEGPLCDTACSAVSNRPICSHKCRPTPMGAVCSCFPGYRLDTDQRTCLDINECEDSEPCAQLCENSLGSYHCKCYPDFMLRPDKTTCKSIESQSTLMFSTYNEVRSMTEQPITLRVAWAVNDSKIAGFDLNVHKRLAYFTTDVEDVLYKVDMEKGEVVAGLWVQTPTKVAVDWIQDNVYVITRAAQYGIKVCSFSAKMCGLIAQANPRETIRALAVDALSRRLFYVTVRAQTFSTPISTLTMSHLDGKQSVTLLLKRGGYITALACDPYKRQIYFVDMHTKTLQALDYKTGSTRIPHTIIQKGNVIMHPSGLTVYENQAYIVNIGSKEAVQCQLFGAHNCKAFNLNILNAEDVVVDGATRQPHAINPCNMAKCHGLCVQADYGYECMCGDNIVSEHVRCAKEYTNEIVSSALLYGNPHAAEHTTSAHAAVTVIVVLLLLALLCAGVGYFYYRRFTQGHRDFNINLHFQNPLSAFTGGGGVGSGKSTGSMQQQSGISSTTASFDGDTHSFGADGGHEKRQYVPPIYRFLRKSGNSSPSGAEILLEAAAPTAETDGLAPPQRTTSEQMEREPFYATTGTVRVQHGDDDATAKLVP</sequence>
<keyword evidence="8 16" id="KW-0472">Membrane</keyword>
<dbReference type="FunFam" id="2.10.25.10:FF:000009">
    <property type="entry name" value="Low-density lipoprotein receptor isoform 1"/>
    <property type="match status" value="1"/>
</dbReference>
<dbReference type="InterPro" id="IPR023415">
    <property type="entry name" value="LDLR_class-A_CS"/>
</dbReference>
<dbReference type="SMART" id="SM00192">
    <property type="entry name" value="LDLa"/>
    <property type="match status" value="13"/>
</dbReference>
<dbReference type="Pfam" id="PF07645">
    <property type="entry name" value="EGF_CA"/>
    <property type="match status" value="1"/>
</dbReference>
<feature type="region of interest" description="Disordered" evidence="15">
    <location>
        <begin position="1883"/>
        <end position="1929"/>
    </location>
</feature>
<dbReference type="PROSITE" id="PS01187">
    <property type="entry name" value="EGF_CA"/>
    <property type="match status" value="2"/>
</dbReference>
<dbReference type="InterPro" id="IPR036055">
    <property type="entry name" value="LDL_receptor-like_sf"/>
</dbReference>
<feature type="disulfide bond" evidence="13">
    <location>
        <begin position="1073"/>
        <end position="1085"/>
    </location>
</feature>
<dbReference type="InterPro" id="IPR026823">
    <property type="entry name" value="cEGF"/>
</dbReference>
<dbReference type="InterPro" id="IPR000152">
    <property type="entry name" value="EGF-type_Asp/Asn_hydroxyl_site"/>
</dbReference>
<reference evidence="18" key="1">
    <citation type="submission" date="2014-11" db="EMBL/GenBank/DDBJ databases">
        <authorList>
            <person name="Geib S."/>
        </authorList>
    </citation>
    <scope>NUCLEOTIDE SEQUENCE</scope>
</reference>
<evidence type="ECO:0000256" key="6">
    <source>
        <dbReference type="ARBA" id="ARBA00022737"/>
    </source>
</evidence>
<feature type="disulfide bond" evidence="13">
    <location>
        <begin position="1231"/>
        <end position="1246"/>
    </location>
</feature>
<feature type="disulfide bond" evidence="13">
    <location>
        <begin position="58"/>
        <end position="76"/>
    </location>
</feature>
<evidence type="ECO:0000256" key="9">
    <source>
        <dbReference type="ARBA" id="ARBA00023157"/>
    </source>
</evidence>
<dbReference type="GO" id="GO:0006898">
    <property type="term" value="P:receptor-mediated endocytosis"/>
    <property type="evidence" value="ECO:0007669"/>
    <property type="project" value="TreeGrafter"/>
</dbReference>
<feature type="disulfide bond" evidence="13">
    <location>
        <begin position="1002"/>
        <end position="1017"/>
    </location>
</feature>
<dbReference type="PANTHER" id="PTHR22722:SF14">
    <property type="entry name" value="MEGALIN, ISOFORM A"/>
    <property type="match status" value="1"/>
</dbReference>
<evidence type="ECO:0000256" key="8">
    <source>
        <dbReference type="ARBA" id="ARBA00023136"/>
    </source>
</evidence>
<protein>
    <submittedName>
        <fullName evidence="18">Putative vitellogenin receptor</fullName>
    </submittedName>
</protein>
<dbReference type="GO" id="GO:0043235">
    <property type="term" value="C:receptor complex"/>
    <property type="evidence" value="ECO:0007669"/>
    <property type="project" value="TreeGrafter"/>
</dbReference>
<feature type="disulfide bond" evidence="13">
    <location>
        <begin position="218"/>
        <end position="233"/>
    </location>
</feature>
<dbReference type="GO" id="GO:0005509">
    <property type="term" value="F:calcium ion binding"/>
    <property type="evidence" value="ECO:0007669"/>
    <property type="project" value="InterPro"/>
</dbReference>